<dbReference type="CDD" id="cd18186">
    <property type="entry name" value="BTB_POZ_ZBTB_KLHL-like"/>
    <property type="match status" value="1"/>
</dbReference>
<comment type="caution">
    <text evidence="2">The sequence shown here is derived from an EMBL/GenBank/DDBJ whole genome shotgun (WGS) entry which is preliminary data.</text>
</comment>
<dbReference type="AlphaFoldDB" id="A0AAI8V9K0"/>
<evidence type="ECO:0000259" key="1">
    <source>
        <dbReference type="PROSITE" id="PS50097"/>
    </source>
</evidence>
<name>A0AAI8V9K0_9PEZI</name>
<evidence type="ECO:0000313" key="2">
    <source>
        <dbReference type="EMBL" id="CAJ2500870.1"/>
    </source>
</evidence>
<sequence length="290" mass="32343">MSSRKSIQKKPNAFIGDTFRASDAELLKSGILSDVMVICGDQTWNLHKTVICYRCPFFEKAFLGKFSEARDGTVTINGEDPVLVGWAITWLYSGASSEWNSESGIGVSKLVDFFQLVDYLDIDQLKTIIVSQIESVLLKAARDVQANNNDASNLVEPFLNDFFYAANTAYNTGSTAFWALRQPLVDFAANTRFSVCKNPSIWKRLEETPGLGTDILRRLITNGGNADEDGSLLVLTQTPAKCVRCKKERDFYPFTWLKDVDTSRGARRLALVGNCDTCHQAHLERAKESN</sequence>
<dbReference type="PANTHER" id="PTHR47843">
    <property type="entry name" value="BTB DOMAIN-CONTAINING PROTEIN-RELATED"/>
    <property type="match status" value="1"/>
</dbReference>
<protein>
    <submittedName>
        <fullName evidence="2">Uu.00g037230.m01.CDS01</fullName>
    </submittedName>
</protein>
<gene>
    <name evidence="2" type="ORF">KHLLAP_LOCUS1338</name>
</gene>
<reference evidence="2" key="1">
    <citation type="submission" date="2023-10" db="EMBL/GenBank/DDBJ databases">
        <authorList>
            <person name="Hackl T."/>
        </authorList>
    </citation>
    <scope>NUCLEOTIDE SEQUENCE</scope>
</reference>
<organism evidence="2 3">
    <name type="scientific">Anthostomella pinea</name>
    <dbReference type="NCBI Taxonomy" id="933095"/>
    <lineage>
        <taxon>Eukaryota</taxon>
        <taxon>Fungi</taxon>
        <taxon>Dikarya</taxon>
        <taxon>Ascomycota</taxon>
        <taxon>Pezizomycotina</taxon>
        <taxon>Sordariomycetes</taxon>
        <taxon>Xylariomycetidae</taxon>
        <taxon>Xylariales</taxon>
        <taxon>Xylariaceae</taxon>
        <taxon>Anthostomella</taxon>
    </lineage>
</organism>
<dbReference type="SMART" id="SM00225">
    <property type="entry name" value="BTB"/>
    <property type="match status" value="1"/>
</dbReference>
<dbReference type="InterPro" id="IPR011333">
    <property type="entry name" value="SKP1/BTB/POZ_sf"/>
</dbReference>
<dbReference type="InterPro" id="IPR000210">
    <property type="entry name" value="BTB/POZ_dom"/>
</dbReference>
<evidence type="ECO:0000313" key="3">
    <source>
        <dbReference type="Proteomes" id="UP001295740"/>
    </source>
</evidence>
<feature type="domain" description="BTB" evidence="1">
    <location>
        <begin position="33"/>
        <end position="94"/>
    </location>
</feature>
<dbReference type="SUPFAM" id="SSF54695">
    <property type="entry name" value="POZ domain"/>
    <property type="match status" value="1"/>
</dbReference>
<keyword evidence="3" id="KW-1185">Reference proteome</keyword>
<dbReference type="EMBL" id="CAUWAG010000003">
    <property type="protein sequence ID" value="CAJ2500870.1"/>
    <property type="molecule type" value="Genomic_DNA"/>
</dbReference>
<dbReference type="Proteomes" id="UP001295740">
    <property type="component" value="Unassembled WGS sequence"/>
</dbReference>
<proteinExistence type="predicted"/>
<accession>A0AAI8V9K0</accession>
<dbReference type="PROSITE" id="PS50097">
    <property type="entry name" value="BTB"/>
    <property type="match status" value="1"/>
</dbReference>
<dbReference type="Gene3D" id="3.30.710.10">
    <property type="entry name" value="Potassium Channel Kv1.1, Chain A"/>
    <property type="match status" value="1"/>
</dbReference>
<dbReference type="Pfam" id="PF00651">
    <property type="entry name" value="BTB"/>
    <property type="match status" value="1"/>
</dbReference>